<evidence type="ECO:0000313" key="1">
    <source>
        <dbReference type="EMBL" id="PJE63899.1"/>
    </source>
</evidence>
<sequence length="306" mass="34593">MGNPEYIKEIPRQQEYLGTLTTVRDTYEVAGLNPLFVGGALAKPFNLGMMDQVGVDYGTRTVHVPTTAPHYTALRSNGTYDDMDIIVNHPDKAYVDAVVKETETRLKQEGYTHHIVSTEAVRYPHWQPRSRLRQMVSGIDIDDSGQTQFCFGSTTSPCINPESMQPWIYSMEENGEEIVRLPSFGPAYFGLRYLMRLPVAGAGGLRRKDRASKIDTETGRVTNKIHTLMLLRRRAKEAACDQGYVLDDLAWRRFIIDLQHEKHQDWLTHLKSEVLAWYWQTDFSTAAAHGKNGLEGLAKLGNKFGG</sequence>
<organism evidence="1 2">
    <name type="scientific">Candidatus Roizmanbacteria bacterium CG10_big_fil_rev_8_21_14_0_10_45_7</name>
    <dbReference type="NCBI Taxonomy" id="1974854"/>
    <lineage>
        <taxon>Bacteria</taxon>
        <taxon>Candidatus Roizmaniibacteriota</taxon>
    </lineage>
</organism>
<evidence type="ECO:0000313" key="2">
    <source>
        <dbReference type="Proteomes" id="UP000231569"/>
    </source>
</evidence>
<dbReference type="EMBL" id="PFEE01000017">
    <property type="protein sequence ID" value="PJE63899.1"/>
    <property type="molecule type" value="Genomic_DNA"/>
</dbReference>
<dbReference type="AlphaFoldDB" id="A0A2M8KVH0"/>
<accession>A0A2M8KVH0</accession>
<reference evidence="2" key="1">
    <citation type="submission" date="2017-09" db="EMBL/GenBank/DDBJ databases">
        <title>Depth-based differentiation of microbial function through sediment-hosted aquifers and enrichment of novel symbionts in the deep terrestrial subsurface.</title>
        <authorList>
            <person name="Probst A.J."/>
            <person name="Ladd B."/>
            <person name="Jarett J.K."/>
            <person name="Geller-Mcgrath D.E."/>
            <person name="Sieber C.M.K."/>
            <person name="Emerson J.B."/>
            <person name="Anantharaman K."/>
            <person name="Thomas B.C."/>
            <person name="Malmstrom R."/>
            <person name="Stieglmeier M."/>
            <person name="Klingl A."/>
            <person name="Woyke T."/>
            <person name="Ryan C.M."/>
            <person name="Banfield J.F."/>
        </authorList>
    </citation>
    <scope>NUCLEOTIDE SEQUENCE [LARGE SCALE GENOMIC DNA]</scope>
</reference>
<protein>
    <submittedName>
        <fullName evidence="1">Uncharacterized protein</fullName>
    </submittedName>
</protein>
<proteinExistence type="predicted"/>
<gene>
    <name evidence="1" type="ORF">COU89_00820</name>
</gene>
<name>A0A2M8KVH0_9BACT</name>
<dbReference type="Proteomes" id="UP000231569">
    <property type="component" value="Unassembled WGS sequence"/>
</dbReference>
<comment type="caution">
    <text evidence="1">The sequence shown here is derived from an EMBL/GenBank/DDBJ whole genome shotgun (WGS) entry which is preliminary data.</text>
</comment>